<accession>A0A921MYA4</accession>
<keyword evidence="1" id="KW-0732">Signal</keyword>
<dbReference type="EMBL" id="DYUB01000016">
    <property type="protein sequence ID" value="HJG95566.1"/>
    <property type="molecule type" value="Genomic_DNA"/>
</dbReference>
<evidence type="ECO:0000256" key="1">
    <source>
        <dbReference type="SAM" id="SignalP"/>
    </source>
</evidence>
<comment type="caution">
    <text evidence="2">The sequence shown here is derived from an EMBL/GenBank/DDBJ whole genome shotgun (WGS) entry which is preliminary data.</text>
</comment>
<sequence>MNFKKRASKSIALALVGVAVTTPVLSNVNAMESNTGLENKNIQILNDSEETETINEYLKLKELNKKSESKLREIGYSDQDIKQIREYKEAFSENIDELNELSNEFLSGLGYDNEQINIIRNFDGSEEQMIRASATCTVTRSKDSFYYDKTNKATNLVVNFSFKWNGAPLFRGTDLMAVSNGERMYFHNNSYLNVSYQPLNSSGVSSSKKISASIDGAGNTGASFKFKVLGNNGLTYAKSGQGKVYLHRKNEDIKQVGVGVKYGHSTLSISPSVSFPASAGISFSSKVESIGPQNPLMCYR</sequence>
<evidence type="ECO:0000313" key="2">
    <source>
        <dbReference type="EMBL" id="HJG95566.1"/>
    </source>
</evidence>
<name>A0A921MYA4_9FIRM</name>
<gene>
    <name evidence="2" type="ORF">K8V90_00500</name>
</gene>
<protein>
    <submittedName>
        <fullName evidence="2">Uncharacterized protein</fullName>
    </submittedName>
</protein>
<dbReference type="Proteomes" id="UP000776700">
    <property type="component" value="Unassembled WGS sequence"/>
</dbReference>
<reference evidence="2" key="1">
    <citation type="journal article" date="2021" name="PeerJ">
        <title>Extensive microbial diversity within the chicken gut microbiome revealed by metagenomics and culture.</title>
        <authorList>
            <person name="Gilroy R."/>
            <person name="Ravi A."/>
            <person name="Getino M."/>
            <person name="Pursley I."/>
            <person name="Horton D.L."/>
            <person name="Alikhan N.F."/>
            <person name="Baker D."/>
            <person name="Gharbi K."/>
            <person name="Hall N."/>
            <person name="Watson M."/>
            <person name="Adriaenssens E.M."/>
            <person name="Foster-Nyarko E."/>
            <person name="Jarju S."/>
            <person name="Secka A."/>
            <person name="Antonio M."/>
            <person name="Oren A."/>
            <person name="Chaudhuri R.R."/>
            <person name="La Ragione R."/>
            <person name="Hildebrand F."/>
            <person name="Pallen M.J."/>
        </authorList>
    </citation>
    <scope>NUCLEOTIDE SEQUENCE</scope>
    <source>
        <strain evidence="2">1277</strain>
    </source>
</reference>
<reference evidence="2" key="2">
    <citation type="submission" date="2021-09" db="EMBL/GenBank/DDBJ databases">
        <authorList>
            <person name="Gilroy R."/>
        </authorList>
    </citation>
    <scope>NUCLEOTIDE SEQUENCE</scope>
    <source>
        <strain evidence="2">1277</strain>
    </source>
</reference>
<feature type="signal peptide" evidence="1">
    <location>
        <begin position="1"/>
        <end position="26"/>
    </location>
</feature>
<organism evidence="2 3">
    <name type="scientific">Romboutsia timonensis</name>
    <dbReference type="NCBI Taxonomy" id="1776391"/>
    <lineage>
        <taxon>Bacteria</taxon>
        <taxon>Bacillati</taxon>
        <taxon>Bacillota</taxon>
        <taxon>Clostridia</taxon>
        <taxon>Peptostreptococcales</taxon>
        <taxon>Peptostreptococcaceae</taxon>
        <taxon>Romboutsia</taxon>
    </lineage>
</organism>
<proteinExistence type="predicted"/>
<dbReference type="AlphaFoldDB" id="A0A921MYA4"/>
<feature type="chain" id="PRO_5038605530" evidence="1">
    <location>
        <begin position="27"/>
        <end position="300"/>
    </location>
</feature>
<evidence type="ECO:0000313" key="3">
    <source>
        <dbReference type="Proteomes" id="UP000776700"/>
    </source>
</evidence>